<keyword evidence="8 9" id="KW-0012">Acyltransferase</keyword>
<evidence type="ECO:0000256" key="6">
    <source>
        <dbReference type="ARBA" id="ARBA00022989"/>
    </source>
</evidence>
<evidence type="ECO:0000313" key="12">
    <source>
        <dbReference type="Proteomes" id="UP000184050"/>
    </source>
</evidence>
<dbReference type="STRING" id="1168035.SAMN05444280_10920"/>
<feature type="transmembrane region" description="Helical" evidence="9">
    <location>
        <begin position="152"/>
        <end position="176"/>
    </location>
</feature>
<keyword evidence="12" id="KW-1185">Reference proteome</keyword>
<accession>A0A1M6FN42</accession>
<feature type="transmembrane region" description="Helical" evidence="9">
    <location>
        <begin position="188"/>
        <end position="210"/>
    </location>
</feature>
<organism evidence="11 12">
    <name type="scientific">Tangfeifania diversioriginum</name>
    <dbReference type="NCBI Taxonomy" id="1168035"/>
    <lineage>
        <taxon>Bacteria</taxon>
        <taxon>Pseudomonadati</taxon>
        <taxon>Bacteroidota</taxon>
        <taxon>Bacteroidia</taxon>
        <taxon>Marinilabiliales</taxon>
        <taxon>Prolixibacteraceae</taxon>
        <taxon>Tangfeifania</taxon>
    </lineage>
</organism>
<evidence type="ECO:0000256" key="9">
    <source>
        <dbReference type="HAMAP-Rule" id="MF_01148"/>
    </source>
</evidence>
<comment type="similarity">
    <text evidence="2 9">Belongs to the CN hydrolase family. Apolipoprotein N-acyltransferase subfamily.</text>
</comment>
<gene>
    <name evidence="9" type="primary">lnt</name>
    <name evidence="11" type="ORF">SAMN05444280_10920</name>
</gene>
<evidence type="ECO:0000256" key="3">
    <source>
        <dbReference type="ARBA" id="ARBA00022475"/>
    </source>
</evidence>
<dbReference type="AlphaFoldDB" id="A0A1M6FN42"/>
<feature type="transmembrane region" description="Helical" evidence="9">
    <location>
        <begin position="20"/>
        <end position="43"/>
    </location>
</feature>
<sequence>MSRIFRLGLSASSGILLSLAWLGFPGWTLFFAFIPLLFLNQFFIDNRNSYRSVSFWGHALIAFLIWNGITTWWIAYATMAGAILAIVANSFLMSVVWWLAHVAFRRFKPNLAFLSLIVFWISFEYFHFHWDIEWPWLNLGNGFANNIKMVQWYEYTGVLGGTLWVLLINILLFNVLKLITSKASVWKIFYPLSGLVLFLVVPVIISVSAYNSYTEKENPMNIVVVQPNIDPYSERYDQEAENEKLEKFIRLASTQTDDQTDLVIGPETLFERYPDWNEEQITYNYQFRQLQQWLRNFPKAELLFGASTSQVYPDAESATSTARHRNGMIYDVFNSAVFIGKNGQEQTYHKSILVVGVEKMPFMKYLGFLSDLVFDLGGTTGSLGRQEEPTNFKLKNNWEVAPVICYESIFGEYLTKYVEKGAGIIVIITNDGWWRNTPGYKQHLSFARLRAIESRRSIARSANTGISAFINQRGDLLQTTEWWTEDAINGTLNSSNEITFYVKYGDYIARISLFMSGLLLLFLITKKFLPE</sequence>
<dbReference type="PROSITE" id="PS50263">
    <property type="entry name" value="CN_HYDROLASE"/>
    <property type="match status" value="1"/>
</dbReference>
<dbReference type="InterPro" id="IPR004563">
    <property type="entry name" value="Apolipo_AcylTrfase"/>
</dbReference>
<dbReference type="EC" id="2.3.1.269" evidence="9"/>
<comment type="subcellular location">
    <subcellularLocation>
        <location evidence="1 9">Cell membrane</location>
        <topology evidence="1 9">Multi-pass membrane protein</topology>
    </subcellularLocation>
</comment>
<dbReference type="SUPFAM" id="SSF56317">
    <property type="entry name" value="Carbon-nitrogen hydrolase"/>
    <property type="match status" value="1"/>
</dbReference>
<evidence type="ECO:0000313" key="11">
    <source>
        <dbReference type="EMBL" id="SHI99106.1"/>
    </source>
</evidence>
<comment type="pathway">
    <text evidence="9">Protein modification; lipoprotein biosynthesis (N-acyl transfer).</text>
</comment>
<proteinExistence type="inferred from homology"/>
<dbReference type="PANTHER" id="PTHR38686:SF1">
    <property type="entry name" value="APOLIPOPROTEIN N-ACYLTRANSFERASE"/>
    <property type="match status" value="1"/>
</dbReference>
<evidence type="ECO:0000256" key="8">
    <source>
        <dbReference type="ARBA" id="ARBA00023315"/>
    </source>
</evidence>
<feature type="transmembrane region" description="Helical" evidence="9">
    <location>
        <begin position="55"/>
        <end position="74"/>
    </location>
</feature>
<evidence type="ECO:0000256" key="1">
    <source>
        <dbReference type="ARBA" id="ARBA00004651"/>
    </source>
</evidence>
<evidence type="ECO:0000259" key="10">
    <source>
        <dbReference type="PROSITE" id="PS50263"/>
    </source>
</evidence>
<dbReference type="GO" id="GO:0005886">
    <property type="term" value="C:plasma membrane"/>
    <property type="evidence" value="ECO:0007669"/>
    <property type="project" value="UniProtKB-SubCell"/>
</dbReference>
<dbReference type="InterPro" id="IPR036526">
    <property type="entry name" value="C-N_Hydrolase_sf"/>
</dbReference>
<keyword evidence="3 9" id="KW-1003">Cell membrane</keyword>
<keyword evidence="4 9" id="KW-0808">Transferase</keyword>
<feature type="transmembrane region" description="Helical" evidence="9">
    <location>
        <begin position="111"/>
        <end position="132"/>
    </location>
</feature>
<protein>
    <recommendedName>
        <fullName evidence="9">Apolipoprotein N-acyltransferase</fullName>
        <shortName evidence="9">ALP N-acyltransferase</shortName>
        <ecNumber evidence="9">2.3.1.269</ecNumber>
    </recommendedName>
</protein>
<dbReference type="UniPathway" id="UPA00666"/>
<dbReference type="PANTHER" id="PTHR38686">
    <property type="entry name" value="APOLIPOPROTEIN N-ACYLTRANSFERASE"/>
    <property type="match status" value="1"/>
</dbReference>
<dbReference type="Pfam" id="PF20154">
    <property type="entry name" value="LNT_N"/>
    <property type="match status" value="1"/>
</dbReference>
<keyword evidence="11" id="KW-0449">Lipoprotein</keyword>
<comment type="catalytic activity">
    <reaction evidence="9">
        <text>N-terminal S-1,2-diacyl-sn-glyceryl-L-cysteinyl-[lipoprotein] + a glycerophospholipid = N-acyl-S-1,2-diacyl-sn-glyceryl-L-cysteinyl-[lipoprotein] + a 2-acyl-sn-glycero-3-phospholipid + H(+)</text>
        <dbReference type="Rhea" id="RHEA:48228"/>
        <dbReference type="Rhea" id="RHEA-COMP:14681"/>
        <dbReference type="Rhea" id="RHEA-COMP:14684"/>
        <dbReference type="ChEBI" id="CHEBI:15378"/>
        <dbReference type="ChEBI" id="CHEBI:136912"/>
        <dbReference type="ChEBI" id="CHEBI:140656"/>
        <dbReference type="ChEBI" id="CHEBI:140657"/>
        <dbReference type="ChEBI" id="CHEBI:140660"/>
        <dbReference type="EC" id="2.3.1.269"/>
    </reaction>
</comment>
<feature type="transmembrane region" description="Helical" evidence="9">
    <location>
        <begin position="507"/>
        <end position="525"/>
    </location>
</feature>
<dbReference type="Gene3D" id="3.60.110.10">
    <property type="entry name" value="Carbon-nitrogen hydrolase"/>
    <property type="match status" value="1"/>
</dbReference>
<dbReference type="CDD" id="cd07571">
    <property type="entry name" value="ALP_N-acyl_transferase"/>
    <property type="match status" value="1"/>
</dbReference>
<dbReference type="NCBIfam" id="TIGR00546">
    <property type="entry name" value="lnt"/>
    <property type="match status" value="1"/>
</dbReference>
<dbReference type="InterPro" id="IPR003010">
    <property type="entry name" value="C-N_Hydrolase"/>
</dbReference>
<evidence type="ECO:0000256" key="7">
    <source>
        <dbReference type="ARBA" id="ARBA00023136"/>
    </source>
</evidence>
<reference evidence="11 12" key="1">
    <citation type="submission" date="2016-11" db="EMBL/GenBank/DDBJ databases">
        <authorList>
            <person name="Jaros S."/>
            <person name="Januszkiewicz K."/>
            <person name="Wedrychowicz H."/>
        </authorList>
    </citation>
    <scope>NUCLEOTIDE SEQUENCE [LARGE SCALE GENOMIC DNA]</scope>
    <source>
        <strain evidence="11 12">DSM 27063</strain>
    </source>
</reference>
<keyword evidence="7 9" id="KW-0472">Membrane</keyword>
<feature type="transmembrane region" description="Helical" evidence="9">
    <location>
        <begin position="80"/>
        <end position="99"/>
    </location>
</feature>
<name>A0A1M6FN42_9BACT</name>
<dbReference type="OrthoDB" id="9804277at2"/>
<keyword evidence="6 9" id="KW-1133">Transmembrane helix</keyword>
<evidence type="ECO:0000256" key="2">
    <source>
        <dbReference type="ARBA" id="ARBA00010065"/>
    </source>
</evidence>
<dbReference type="HAMAP" id="MF_01148">
    <property type="entry name" value="Lnt"/>
    <property type="match status" value="1"/>
</dbReference>
<dbReference type="RefSeq" id="WP_073167979.1">
    <property type="nucleotide sequence ID" value="NZ_FQZE01000009.1"/>
</dbReference>
<dbReference type="GO" id="GO:0016410">
    <property type="term" value="F:N-acyltransferase activity"/>
    <property type="evidence" value="ECO:0007669"/>
    <property type="project" value="UniProtKB-UniRule"/>
</dbReference>
<keyword evidence="5 9" id="KW-0812">Transmembrane</keyword>
<dbReference type="GO" id="GO:0042158">
    <property type="term" value="P:lipoprotein biosynthetic process"/>
    <property type="evidence" value="ECO:0007669"/>
    <property type="project" value="UniProtKB-UniRule"/>
</dbReference>
<evidence type="ECO:0000256" key="5">
    <source>
        <dbReference type="ARBA" id="ARBA00022692"/>
    </source>
</evidence>
<feature type="domain" description="CN hydrolase" evidence="10">
    <location>
        <begin position="220"/>
        <end position="494"/>
    </location>
</feature>
<evidence type="ECO:0000256" key="4">
    <source>
        <dbReference type="ARBA" id="ARBA00022679"/>
    </source>
</evidence>
<dbReference type="InterPro" id="IPR045378">
    <property type="entry name" value="LNT_N"/>
</dbReference>
<dbReference type="Proteomes" id="UP000184050">
    <property type="component" value="Unassembled WGS sequence"/>
</dbReference>
<dbReference type="Pfam" id="PF00795">
    <property type="entry name" value="CN_hydrolase"/>
    <property type="match status" value="1"/>
</dbReference>
<comment type="function">
    <text evidence="9">Catalyzes the phospholipid dependent N-acylation of the N-terminal cysteine of apolipoprotein, the last step in lipoprotein maturation.</text>
</comment>
<dbReference type="EMBL" id="FQZE01000009">
    <property type="protein sequence ID" value="SHI99106.1"/>
    <property type="molecule type" value="Genomic_DNA"/>
</dbReference>